<accession>A0A3R7FUE7</accession>
<gene>
    <name evidence="1" type="ORF">ATJ93_3274</name>
</gene>
<proteinExistence type="predicted"/>
<comment type="caution">
    <text evidence="1">The sequence shown here is derived from an EMBL/GenBank/DDBJ whole genome shotgun (WGS) entry which is preliminary data.</text>
</comment>
<evidence type="ECO:0000313" key="2">
    <source>
        <dbReference type="Proteomes" id="UP000283805"/>
    </source>
</evidence>
<dbReference type="AlphaFoldDB" id="A0A3R7FUE7"/>
<organism evidence="1 2">
    <name type="scientific">Halopiger aswanensis</name>
    <dbReference type="NCBI Taxonomy" id="148449"/>
    <lineage>
        <taxon>Archaea</taxon>
        <taxon>Methanobacteriati</taxon>
        <taxon>Methanobacteriota</taxon>
        <taxon>Stenosarchaea group</taxon>
        <taxon>Halobacteria</taxon>
        <taxon>Halobacteriales</taxon>
        <taxon>Natrialbaceae</taxon>
        <taxon>Halopiger</taxon>
    </lineage>
</organism>
<keyword evidence="2" id="KW-1185">Reference proteome</keyword>
<protein>
    <submittedName>
        <fullName evidence="1">Uncharacterized protein</fullName>
    </submittedName>
</protein>
<sequence>MAAYASGTNTPNSTVNTNHMSIDQRPIPPEALPPGWGAAELCDDRFAYRYRQPPIELVADRTTTDHSHPRLGLGYCWELRYRYSLRDRSISEAIGLVSTRRAAVEGLLESMRRVHERAESIDDPFDVTTVLDRISLSEIVPDGRSDGARGGNEA</sequence>
<name>A0A3R7FUE7_9EURY</name>
<dbReference type="EMBL" id="RAPO01000003">
    <property type="protein sequence ID" value="RKD93643.1"/>
    <property type="molecule type" value="Genomic_DNA"/>
</dbReference>
<reference evidence="1 2" key="1">
    <citation type="submission" date="2018-09" db="EMBL/GenBank/DDBJ databases">
        <title>Genomic Encyclopedia of Archaeal and Bacterial Type Strains, Phase II (KMG-II): from individual species to whole genera.</title>
        <authorList>
            <person name="Goeker M."/>
        </authorList>
    </citation>
    <scope>NUCLEOTIDE SEQUENCE [LARGE SCALE GENOMIC DNA]</scope>
    <source>
        <strain evidence="1 2">DSM 13151</strain>
    </source>
</reference>
<dbReference type="Proteomes" id="UP000283805">
    <property type="component" value="Unassembled WGS sequence"/>
</dbReference>
<evidence type="ECO:0000313" key="1">
    <source>
        <dbReference type="EMBL" id="RKD93643.1"/>
    </source>
</evidence>